<dbReference type="AlphaFoldDB" id="A0A3B9IGG7"/>
<feature type="transmembrane region" description="Helical" evidence="9">
    <location>
        <begin position="86"/>
        <end position="104"/>
    </location>
</feature>
<comment type="subcellular location">
    <subcellularLocation>
        <location evidence="1 9">Cell inner membrane</location>
        <topology evidence="1 9">Multi-pass membrane protein</topology>
    </subcellularLocation>
</comment>
<evidence type="ECO:0000259" key="11">
    <source>
        <dbReference type="Pfam" id="PF04290"/>
    </source>
</evidence>
<dbReference type="GO" id="GO:0022857">
    <property type="term" value="F:transmembrane transporter activity"/>
    <property type="evidence" value="ECO:0007669"/>
    <property type="project" value="UniProtKB-UniRule"/>
</dbReference>
<evidence type="ECO:0000256" key="2">
    <source>
        <dbReference type="ARBA" id="ARBA00022448"/>
    </source>
</evidence>
<dbReference type="GO" id="GO:0005886">
    <property type="term" value="C:plasma membrane"/>
    <property type="evidence" value="ECO:0007669"/>
    <property type="project" value="UniProtKB-SubCell"/>
</dbReference>
<evidence type="ECO:0000313" key="12">
    <source>
        <dbReference type="EMBL" id="HAE46826.1"/>
    </source>
</evidence>
<dbReference type="Proteomes" id="UP000257706">
    <property type="component" value="Unassembled WGS sequence"/>
</dbReference>
<keyword evidence="4 9" id="KW-0997">Cell inner membrane</keyword>
<proteinExistence type="inferred from homology"/>
<comment type="subunit">
    <text evidence="9">The complex comprises the extracytoplasmic solute receptor protein and the two transmembrane proteins.</text>
</comment>
<dbReference type="GO" id="GO:0015740">
    <property type="term" value="P:C4-dicarboxylate transport"/>
    <property type="evidence" value="ECO:0007669"/>
    <property type="project" value="TreeGrafter"/>
</dbReference>
<accession>A0A3B9IGG7</accession>
<dbReference type="InterPro" id="IPR055348">
    <property type="entry name" value="DctQ"/>
</dbReference>
<evidence type="ECO:0000256" key="7">
    <source>
        <dbReference type="ARBA" id="ARBA00023136"/>
    </source>
</evidence>
<dbReference type="PANTHER" id="PTHR35011">
    <property type="entry name" value="2,3-DIKETO-L-GULONATE TRAP TRANSPORTER SMALL PERMEASE PROTEIN YIAM"/>
    <property type="match status" value="1"/>
</dbReference>
<sequence length="217" mass="23518">MGGAVRDPQPAGTARGRCLGRGAQETRPGLREGGGLDTLDHLIGRLETLFEYVAIVLLAIMMLIITMDAGGRYLLAAPVFGTHEFVEFYLMVGVVFLGIAQLQARRGHVAVSFVSRNFPRPVRRLLEAVFLAATLAAVTGIGWMAVEQVSTNLIRDRVIATPFPFSQVPMPVWPSWVLVAAGVILLWLRMALQLLRCLIAGEGPDEDVSDETGSAIH</sequence>
<keyword evidence="7 9" id="KW-0472">Membrane</keyword>
<organism evidence="12 13">
    <name type="scientific">Tistrella mobilis</name>
    <dbReference type="NCBI Taxonomy" id="171437"/>
    <lineage>
        <taxon>Bacteria</taxon>
        <taxon>Pseudomonadati</taxon>
        <taxon>Pseudomonadota</taxon>
        <taxon>Alphaproteobacteria</taxon>
        <taxon>Geminicoccales</taxon>
        <taxon>Geminicoccaceae</taxon>
        <taxon>Tistrella</taxon>
    </lineage>
</organism>
<dbReference type="EMBL" id="DMAI01000086">
    <property type="protein sequence ID" value="HAE46826.1"/>
    <property type="molecule type" value="Genomic_DNA"/>
</dbReference>
<feature type="transmembrane region" description="Helical" evidence="9">
    <location>
        <begin position="49"/>
        <end position="66"/>
    </location>
</feature>
<evidence type="ECO:0000256" key="1">
    <source>
        <dbReference type="ARBA" id="ARBA00004429"/>
    </source>
</evidence>
<evidence type="ECO:0000256" key="5">
    <source>
        <dbReference type="ARBA" id="ARBA00022692"/>
    </source>
</evidence>
<dbReference type="PANTHER" id="PTHR35011:SF10">
    <property type="entry name" value="TRAP TRANSPORTER SMALL PERMEASE PROTEIN"/>
    <property type="match status" value="1"/>
</dbReference>
<dbReference type="Pfam" id="PF04290">
    <property type="entry name" value="DctQ"/>
    <property type="match status" value="1"/>
</dbReference>
<keyword evidence="5 9" id="KW-0812">Transmembrane</keyword>
<protein>
    <recommendedName>
        <fullName evidence="9">TRAP transporter small permease protein</fullName>
    </recommendedName>
</protein>
<keyword evidence="2 9" id="KW-0813">Transport</keyword>
<evidence type="ECO:0000256" key="6">
    <source>
        <dbReference type="ARBA" id="ARBA00022989"/>
    </source>
</evidence>
<dbReference type="InterPro" id="IPR007387">
    <property type="entry name" value="TRAP_DctQ"/>
</dbReference>
<feature type="transmembrane region" description="Helical" evidence="9">
    <location>
        <begin position="173"/>
        <end position="192"/>
    </location>
</feature>
<evidence type="ECO:0000313" key="13">
    <source>
        <dbReference type="Proteomes" id="UP000257706"/>
    </source>
</evidence>
<comment type="function">
    <text evidence="9">Part of the tripartite ATP-independent periplasmic (TRAP) transport system.</text>
</comment>
<comment type="similarity">
    <text evidence="8 9">Belongs to the TRAP transporter small permease family.</text>
</comment>
<evidence type="ECO:0000256" key="3">
    <source>
        <dbReference type="ARBA" id="ARBA00022475"/>
    </source>
</evidence>
<evidence type="ECO:0000256" key="8">
    <source>
        <dbReference type="ARBA" id="ARBA00038436"/>
    </source>
</evidence>
<evidence type="ECO:0000256" key="10">
    <source>
        <dbReference type="SAM" id="MobiDB-lite"/>
    </source>
</evidence>
<gene>
    <name evidence="12" type="ORF">DCK97_05345</name>
</gene>
<name>A0A3B9IGG7_9PROT</name>
<reference evidence="12 13" key="1">
    <citation type="journal article" date="2018" name="Nat. Biotechnol.">
        <title>A standardized bacterial taxonomy based on genome phylogeny substantially revises the tree of life.</title>
        <authorList>
            <person name="Parks D.H."/>
            <person name="Chuvochina M."/>
            <person name="Waite D.W."/>
            <person name="Rinke C."/>
            <person name="Skarshewski A."/>
            <person name="Chaumeil P.A."/>
            <person name="Hugenholtz P."/>
        </authorList>
    </citation>
    <scope>NUCLEOTIDE SEQUENCE [LARGE SCALE GENOMIC DNA]</scope>
    <source>
        <strain evidence="12">UBA8739</strain>
    </source>
</reference>
<comment type="caution">
    <text evidence="12">The sequence shown here is derived from an EMBL/GenBank/DDBJ whole genome shotgun (WGS) entry which is preliminary data.</text>
</comment>
<feature type="transmembrane region" description="Helical" evidence="9">
    <location>
        <begin position="125"/>
        <end position="146"/>
    </location>
</feature>
<evidence type="ECO:0000256" key="9">
    <source>
        <dbReference type="RuleBase" id="RU369079"/>
    </source>
</evidence>
<keyword evidence="6 9" id="KW-1133">Transmembrane helix</keyword>
<feature type="region of interest" description="Disordered" evidence="10">
    <location>
        <begin position="1"/>
        <end position="26"/>
    </location>
</feature>
<evidence type="ECO:0000256" key="4">
    <source>
        <dbReference type="ARBA" id="ARBA00022519"/>
    </source>
</evidence>
<feature type="domain" description="Tripartite ATP-independent periplasmic transporters DctQ component" evidence="11">
    <location>
        <begin position="61"/>
        <end position="198"/>
    </location>
</feature>
<keyword evidence="3" id="KW-1003">Cell membrane</keyword>